<name>A0A4R7Z7B0_9FIRM</name>
<dbReference type="InterPro" id="IPR012337">
    <property type="entry name" value="RNaseH-like_sf"/>
</dbReference>
<dbReference type="GO" id="GO:0006313">
    <property type="term" value="P:DNA transposition"/>
    <property type="evidence" value="ECO:0007669"/>
    <property type="project" value="InterPro"/>
</dbReference>
<dbReference type="GO" id="GO:0004803">
    <property type="term" value="F:transposase activity"/>
    <property type="evidence" value="ECO:0007669"/>
    <property type="project" value="InterPro"/>
</dbReference>
<accession>A0A4R7Z7B0</accession>
<evidence type="ECO:0000259" key="1">
    <source>
        <dbReference type="Pfam" id="PF01609"/>
    </source>
</evidence>
<dbReference type="AlphaFoldDB" id="A0A4R7Z7B0"/>
<dbReference type="InterPro" id="IPR002559">
    <property type="entry name" value="Transposase_11"/>
</dbReference>
<dbReference type="InterPro" id="IPR047654">
    <property type="entry name" value="IS1634_transpos"/>
</dbReference>
<dbReference type="PANTHER" id="PTHR34614">
    <property type="match status" value="1"/>
</dbReference>
<proteinExistence type="predicted"/>
<reference evidence="2 3" key="1">
    <citation type="submission" date="2019-03" db="EMBL/GenBank/DDBJ databases">
        <title>Genomic Encyclopedia of Type Strains, Phase IV (KMG-IV): sequencing the most valuable type-strain genomes for metagenomic binning, comparative biology and taxonomic classification.</title>
        <authorList>
            <person name="Goeker M."/>
        </authorList>
    </citation>
    <scope>NUCLEOTIDE SEQUENCE [LARGE SCALE GENOMIC DNA]</scope>
    <source>
        <strain evidence="2 3">DSM 28867</strain>
    </source>
</reference>
<organism evidence="2 3">
    <name type="scientific">Breznakia blatticola</name>
    <dbReference type="NCBI Taxonomy" id="1754012"/>
    <lineage>
        <taxon>Bacteria</taxon>
        <taxon>Bacillati</taxon>
        <taxon>Bacillota</taxon>
        <taxon>Erysipelotrichia</taxon>
        <taxon>Erysipelotrichales</taxon>
        <taxon>Erysipelotrichaceae</taxon>
        <taxon>Breznakia</taxon>
    </lineage>
</organism>
<dbReference type="Pfam" id="PF01609">
    <property type="entry name" value="DDE_Tnp_1"/>
    <property type="match status" value="1"/>
</dbReference>
<dbReference type="GO" id="GO:0003677">
    <property type="term" value="F:DNA binding"/>
    <property type="evidence" value="ECO:0007669"/>
    <property type="project" value="InterPro"/>
</dbReference>
<evidence type="ECO:0000313" key="2">
    <source>
        <dbReference type="EMBL" id="TDW07528.1"/>
    </source>
</evidence>
<dbReference type="Proteomes" id="UP000294743">
    <property type="component" value="Unassembled WGS sequence"/>
</dbReference>
<sequence length="577" mass="67106">MRVTSTKSKNSESFYINHAFKGKNGKSTSKVFKKLGTLKDLMEELQTDRDGVVAWAKEQARIETEKYNKETETVTIPFSQTQLIDSDKNRCFNVGYLFIQSILSSLRIDNICRNIKNRHAYEYNLEAILSDLIYGRVLSPSSKSSTFEFSKTLLESPKYEIHDVYRALSVIAEESDYIQAEVYKNSNFIHKRNKKILYYDCTNYYFEIEQADGDKQYGKQKEHRPNPCIGMGLFMDADGMPLAFDTYPGNQNEQKTLQPLEKKIIRDFECSEFIFCSDSGLGSQNNKLFNDMGNRSYVITQSLKKLKKEDREIALNPKQYRKIGTDEFVDLSALDETNKEVFNSVYYKEIPLESKKISETLIVTYSPKYRAYQANIRQGQIDRAMRIVNENGKVKKTHKNPNDPARFIKKTAITENGEIADKEFNILDQEAIDKEAIYDGFYGVTTNLDGDVEEIIEINKRRWQIEECFRIMKTDFEARPVYLQRDDRIKAHFLICFLALLSYRLLDAKLEHKYTVENTLDTLRTMNVTLIDGYGYIPSYTRTKITDNLHDIFGFRTDTQIVKKSKMRSIIKQTKGK</sequence>
<dbReference type="OrthoDB" id="9767746at2"/>
<gene>
    <name evidence="2" type="ORF">EDD63_1871</name>
</gene>
<feature type="domain" description="Transposase IS4-like" evidence="1">
    <location>
        <begin position="212"/>
        <end position="501"/>
    </location>
</feature>
<protein>
    <submittedName>
        <fullName evidence="2">DDE family transposase</fullName>
    </submittedName>
</protein>
<dbReference type="EMBL" id="SODD01000087">
    <property type="protein sequence ID" value="TDW07528.1"/>
    <property type="molecule type" value="Genomic_DNA"/>
</dbReference>
<evidence type="ECO:0000313" key="3">
    <source>
        <dbReference type="Proteomes" id="UP000294743"/>
    </source>
</evidence>
<comment type="caution">
    <text evidence="2">The sequence shown here is derived from an EMBL/GenBank/DDBJ whole genome shotgun (WGS) entry which is preliminary data.</text>
</comment>
<dbReference type="NCBIfam" id="NF033559">
    <property type="entry name" value="transpos_IS1634"/>
    <property type="match status" value="1"/>
</dbReference>
<dbReference type="RefSeq" id="WP_134171448.1">
    <property type="nucleotide sequence ID" value="NZ_SODD01000087.1"/>
</dbReference>
<keyword evidence="3" id="KW-1185">Reference proteome</keyword>
<dbReference type="SUPFAM" id="SSF53098">
    <property type="entry name" value="Ribonuclease H-like"/>
    <property type="match status" value="1"/>
</dbReference>
<dbReference type="PANTHER" id="PTHR34614:SF2">
    <property type="entry name" value="TRANSPOSASE IS4-LIKE DOMAIN-CONTAINING PROTEIN"/>
    <property type="match status" value="1"/>
</dbReference>